<dbReference type="PANTHER" id="PTHR12697">
    <property type="entry name" value="PBS LYASE HEAT-LIKE PROTEIN"/>
    <property type="match status" value="1"/>
</dbReference>
<organism evidence="1 2">
    <name type="scientific">Gimesia chilikensis</name>
    <dbReference type="NCBI Taxonomy" id="2605989"/>
    <lineage>
        <taxon>Bacteria</taxon>
        <taxon>Pseudomonadati</taxon>
        <taxon>Planctomycetota</taxon>
        <taxon>Planctomycetia</taxon>
        <taxon>Planctomycetales</taxon>
        <taxon>Planctomycetaceae</taxon>
        <taxon>Gimesia</taxon>
    </lineage>
</organism>
<dbReference type="InterPro" id="IPR004155">
    <property type="entry name" value="PBS_lyase_HEAT"/>
</dbReference>
<protein>
    <submittedName>
        <fullName evidence="1">PBS lyase HEAT-like repeat protein</fullName>
    </submittedName>
</protein>
<dbReference type="InterPro" id="IPR011989">
    <property type="entry name" value="ARM-like"/>
</dbReference>
<gene>
    <name evidence="1" type="ORF">HG66A1_15860</name>
</gene>
<dbReference type="Gene3D" id="1.25.10.10">
    <property type="entry name" value="Leucine-rich Repeat Variant"/>
    <property type="match status" value="1"/>
</dbReference>
<proteinExistence type="predicted"/>
<keyword evidence="1" id="KW-0456">Lyase</keyword>
<reference evidence="1 2" key="1">
    <citation type="submission" date="2019-02" db="EMBL/GenBank/DDBJ databases">
        <title>Deep-cultivation of Planctomycetes and their phenomic and genomic characterization uncovers novel biology.</title>
        <authorList>
            <person name="Wiegand S."/>
            <person name="Jogler M."/>
            <person name="Boedeker C."/>
            <person name="Pinto D."/>
            <person name="Vollmers J."/>
            <person name="Rivas-Marin E."/>
            <person name="Kohn T."/>
            <person name="Peeters S.H."/>
            <person name="Heuer A."/>
            <person name="Rast P."/>
            <person name="Oberbeckmann S."/>
            <person name="Bunk B."/>
            <person name="Jeske O."/>
            <person name="Meyerdierks A."/>
            <person name="Storesund J.E."/>
            <person name="Kallscheuer N."/>
            <person name="Luecker S."/>
            <person name="Lage O.M."/>
            <person name="Pohl T."/>
            <person name="Merkel B.J."/>
            <person name="Hornburger P."/>
            <person name="Mueller R.-W."/>
            <person name="Bruemmer F."/>
            <person name="Labrenz M."/>
            <person name="Spormann A.M."/>
            <person name="Op den Camp H."/>
            <person name="Overmann J."/>
            <person name="Amann R."/>
            <person name="Jetten M.S.M."/>
            <person name="Mascher T."/>
            <person name="Medema M.H."/>
            <person name="Devos D.P."/>
            <person name="Kaster A.-K."/>
            <person name="Ovreas L."/>
            <person name="Rohde M."/>
            <person name="Galperin M.Y."/>
            <person name="Jogler C."/>
        </authorList>
    </citation>
    <scope>NUCLEOTIDE SEQUENCE [LARGE SCALE GENOMIC DNA]</scope>
    <source>
        <strain evidence="1 2">HG66A1</strain>
    </source>
</reference>
<dbReference type="Proteomes" id="UP000320421">
    <property type="component" value="Chromosome"/>
</dbReference>
<dbReference type="SUPFAM" id="SSF48371">
    <property type="entry name" value="ARM repeat"/>
    <property type="match status" value="1"/>
</dbReference>
<dbReference type="RefSeq" id="WP_145181717.1">
    <property type="nucleotide sequence ID" value="NZ_CP036266.1"/>
</dbReference>
<dbReference type="EMBL" id="CP036266">
    <property type="protein sequence ID" value="QDT19818.1"/>
    <property type="molecule type" value="Genomic_DNA"/>
</dbReference>
<dbReference type="GO" id="GO:0016829">
    <property type="term" value="F:lyase activity"/>
    <property type="evidence" value="ECO:0007669"/>
    <property type="project" value="UniProtKB-KW"/>
</dbReference>
<name>A0A517PKB3_9PLAN</name>
<dbReference type="PANTHER" id="PTHR12697:SF5">
    <property type="entry name" value="DEOXYHYPUSINE HYDROXYLASE"/>
    <property type="match status" value="1"/>
</dbReference>
<dbReference type="Pfam" id="PF13646">
    <property type="entry name" value="HEAT_2"/>
    <property type="match status" value="1"/>
</dbReference>
<accession>A0A517PKB3</accession>
<dbReference type="AlphaFoldDB" id="A0A517PKB3"/>
<sequence>MAINESQLTDWISQLDSSDGEIRQSARHQLVQAGSDAVPALINALDHSSETMRWEAAKALGEIRDPAAVEPLIEILADDDSVRFVAASALIGMSNDSVPALLRALINEPARFRDGGCFVLHHLASDDEKLREPLTPVVEALMSLDSSLLVPVESEKALSKLK</sequence>
<dbReference type="GO" id="GO:0016491">
    <property type="term" value="F:oxidoreductase activity"/>
    <property type="evidence" value="ECO:0007669"/>
    <property type="project" value="TreeGrafter"/>
</dbReference>
<evidence type="ECO:0000313" key="1">
    <source>
        <dbReference type="EMBL" id="QDT19818.1"/>
    </source>
</evidence>
<evidence type="ECO:0000313" key="2">
    <source>
        <dbReference type="Proteomes" id="UP000320421"/>
    </source>
</evidence>
<dbReference type="OrthoDB" id="288502at2"/>
<keyword evidence="2" id="KW-1185">Reference proteome</keyword>
<dbReference type="InterPro" id="IPR016024">
    <property type="entry name" value="ARM-type_fold"/>
</dbReference>
<dbReference type="SMART" id="SM00567">
    <property type="entry name" value="EZ_HEAT"/>
    <property type="match status" value="3"/>
</dbReference>